<evidence type="ECO:0000256" key="2">
    <source>
        <dbReference type="ARBA" id="ARBA00008834"/>
    </source>
</evidence>
<evidence type="ECO:0000256" key="10">
    <source>
        <dbReference type="ARBA" id="ARBA00023295"/>
    </source>
</evidence>
<keyword evidence="3" id="KW-0964">Secreted</keyword>
<dbReference type="OrthoDB" id="339764at2759"/>
<dbReference type="EC" id="3.2.1.67" evidence="14"/>
<evidence type="ECO:0000256" key="7">
    <source>
        <dbReference type="ARBA" id="ARBA00023157"/>
    </source>
</evidence>
<dbReference type="InterPro" id="IPR012334">
    <property type="entry name" value="Pectin_lyas_fold"/>
</dbReference>
<dbReference type="PANTHER" id="PTHR31736:SF12">
    <property type="entry name" value="EXO-POLYGALACTURONASE, PUTATIVE-RELATED"/>
    <property type="match status" value="1"/>
</dbReference>
<keyword evidence="7" id="KW-1015">Disulfide bond</keyword>
<dbReference type="SMART" id="SM00710">
    <property type="entry name" value="PbH1"/>
    <property type="match status" value="6"/>
</dbReference>
<keyword evidence="5" id="KW-0677">Repeat</keyword>
<feature type="signal peptide" evidence="17">
    <location>
        <begin position="1"/>
        <end position="27"/>
    </location>
</feature>
<evidence type="ECO:0000256" key="4">
    <source>
        <dbReference type="ARBA" id="ARBA00022729"/>
    </source>
</evidence>
<comment type="function">
    <text evidence="13">Specific in hydrolyzing the terminal glycosidic bond of polygalacturonic acid and oligogalacturonates.</text>
</comment>
<evidence type="ECO:0000256" key="14">
    <source>
        <dbReference type="ARBA" id="ARBA00038933"/>
    </source>
</evidence>
<dbReference type="GO" id="GO:0071555">
    <property type="term" value="P:cell wall organization"/>
    <property type="evidence" value="ECO:0007669"/>
    <property type="project" value="UniProtKB-KW"/>
</dbReference>
<sequence length="438" mass="47706">MPSETLFFSYFVIFGAFLASALVVISASDGPSSLDARPRCRVRPLGDEKDDSPYILSAFKQCNKGGTVVFPENETYWIDTFMNPVLEDVRIEWRGQWLFSDKLAKWRNQSLHVPFQNHAAGFVISGRDIRINGHSTGGINGNGDAWYSEERGKTQPGRPMPFVLWNVTDVSVKKFNIRQPQFWAINIMNGTNVTLSNIYVNATSKDAEEGVNWVQNTDGFDTLDAYNITLRNFTYTGGDDCVAIKPRSKEIHIHNATCHGGNGIAIGSLGQYEEDSSVTNVVIDNVTIHRINNDMHNSAYIKTWVGVPVAQREGDYESAGLPRGGGWGSVTNITFSNFVIEGADSGPAITQENGGNGKVEAGSSLMRISDVRFVNFTGFLSGGGRGSSVSCSRREPCEGIRFEGMSVTVEEGSSRMVGARCKFVGEGGVVGLEGDGCS</sequence>
<keyword evidence="19" id="KW-1185">Reference proteome</keyword>
<dbReference type="InterPro" id="IPR006626">
    <property type="entry name" value="PbH1"/>
</dbReference>
<evidence type="ECO:0000256" key="12">
    <source>
        <dbReference type="ARBA" id="ARBA00023326"/>
    </source>
</evidence>
<dbReference type="Gene3D" id="2.160.20.10">
    <property type="entry name" value="Single-stranded right-handed beta-helix, Pectin lyase-like"/>
    <property type="match status" value="1"/>
</dbReference>
<dbReference type="GO" id="GO:0004650">
    <property type="term" value="F:polygalacturonase activity"/>
    <property type="evidence" value="ECO:0007669"/>
    <property type="project" value="InterPro"/>
</dbReference>
<evidence type="ECO:0000256" key="9">
    <source>
        <dbReference type="ARBA" id="ARBA00023277"/>
    </source>
</evidence>
<keyword evidence="10 16" id="KW-0326">Glycosidase</keyword>
<evidence type="ECO:0000256" key="3">
    <source>
        <dbReference type="ARBA" id="ARBA00022525"/>
    </source>
</evidence>
<dbReference type="InterPro" id="IPR011050">
    <property type="entry name" value="Pectin_lyase_fold/virulence"/>
</dbReference>
<feature type="chain" id="PRO_5026177235" description="galacturonan 1,4-alpha-galacturonidase" evidence="17">
    <location>
        <begin position="28"/>
        <end position="438"/>
    </location>
</feature>
<keyword evidence="9" id="KW-0119">Carbohydrate metabolism</keyword>
<reference evidence="18" key="1">
    <citation type="journal article" date="2020" name="Stud. Mycol.">
        <title>101 Dothideomycetes genomes: a test case for predicting lifestyles and emergence of pathogens.</title>
        <authorList>
            <person name="Haridas S."/>
            <person name="Albert R."/>
            <person name="Binder M."/>
            <person name="Bloem J."/>
            <person name="Labutti K."/>
            <person name="Salamov A."/>
            <person name="Andreopoulos B."/>
            <person name="Baker S."/>
            <person name="Barry K."/>
            <person name="Bills G."/>
            <person name="Bluhm B."/>
            <person name="Cannon C."/>
            <person name="Castanera R."/>
            <person name="Culley D."/>
            <person name="Daum C."/>
            <person name="Ezra D."/>
            <person name="Gonzalez J."/>
            <person name="Henrissat B."/>
            <person name="Kuo A."/>
            <person name="Liang C."/>
            <person name="Lipzen A."/>
            <person name="Lutzoni F."/>
            <person name="Magnuson J."/>
            <person name="Mondo S."/>
            <person name="Nolan M."/>
            <person name="Ohm R."/>
            <person name="Pangilinan J."/>
            <person name="Park H.-J."/>
            <person name="Ramirez L."/>
            <person name="Alfaro M."/>
            <person name="Sun H."/>
            <person name="Tritt A."/>
            <person name="Yoshinaga Y."/>
            <person name="Zwiers L.-H."/>
            <person name="Turgeon B."/>
            <person name="Goodwin S."/>
            <person name="Spatafora J."/>
            <person name="Crous P."/>
            <person name="Grigoriev I."/>
        </authorList>
    </citation>
    <scope>NUCLEOTIDE SEQUENCE</scope>
    <source>
        <strain evidence="18">CBS 113979</strain>
    </source>
</reference>
<keyword evidence="6 16" id="KW-0378">Hydrolase</keyword>
<dbReference type="EMBL" id="ML977141">
    <property type="protein sequence ID" value="KAF1990897.1"/>
    <property type="molecule type" value="Genomic_DNA"/>
</dbReference>
<comment type="subcellular location">
    <subcellularLocation>
        <location evidence="1">Secreted</location>
    </subcellularLocation>
</comment>
<evidence type="ECO:0000256" key="8">
    <source>
        <dbReference type="ARBA" id="ARBA00023180"/>
    </source>
</evidence>
<dbReference type="GO" id="GO:0047911">
    <property type="term" value="F:galacturan 1,4-alpha-galacturonidase activity"/>
    <property type="evidence" value="ECO:0007669"/>
    <property type="project" value="UniProtKB-EC"/>
</dbReference>
<protein>
    <recommendedName>
        <fullName evidence="14">galacturonan 1,4-alpha-galacturonidase</fullName>
        <ecNumber evidence="14">3.2.1.67</ecNumber>
    </recommendedName>
</protein>
<keyword evidence="11" id="KW-0961">Cell wall biogenesis/degradation</keyword>
<comment type="catalytic activity">
    <reaction evidence="15">
        <text>[(1-&gt;4)-alpha-D-galacturonosyl](n) + H2O = alpha-D-galacturonate + [(1-&gt;4)-alpha-D-galacturonosyl](n-1)</text>
        <dbReference type="Rhea" id="RHEA:14117"/>
        <dbReference type="Rhea" id="RHEA-COMP:14570"/>
        <dbReference type="Rhea" id="RHEA-COMP:14572"/>
        <dbReference type="ChEBI" id="CHEBI:15377"/>
        <dbReference type="ChEBI" id="CHEBI:58658"/>
        <dbReference type="ChEBI" id="CHEBI:140523"/>
        <dbReference type="EC" id="3.2.1.67"/>
    </reaction>
</comment>
<dbReference type="InterPro" id="IPR000743">
    <property type="entry name" value="Glyco_hydro_28"/>
</dbReference>
<proteinExistence type="inferred from homology"/>
<evidence type="ECO:0000256" key="15">
    <source>
        <dbReference type="ARBA" id="ARBA00048766"/>
    </source>
</evidence>
<keyword evidence="4 17" id="KW-0732">Signal</keyword>
<dbReference type="Proteomes" id="UP000800041">
    <property type="component" value="Unassembled WGS sequence"/>
</dbReference>
<dbReference type="Pfam" id="PF00295">
    <property type="entry name" value="Glyco_hydro_28"/>
    <property type="match status" value="1"/>
</dbReference>
<keyword evidence="12" id="KW-0624">Polysaccharide degradation</keyword>
<evidence type="ECO:0000256" key="13">
    <source>
        <dbReference type="ARBA" id="ARBA00037312"/>
    </source>
</evidence>
<organism evidence="18 19">
    <name type="scientific">Aulographum hederae CBS 113979</name>
    <dbReference type="NCBI Taxonomy" id="1176131"/>
    <lineage>
        <taxon>Eukaryota</taxon>
        <taxon>Fungi</taxon>
        <taxon>Dikarya</taxon>
        <taxon>Ascomycota</taxon>
        <taxon>Pezizomycotina</taxon>
        <taxon>Dothideomycetes</taxon>
        <taxon>Pleosporomycetidae</taxon>
        <taxon>Aulographales</taxon>
        <taxon>Aulographaceae</taxon>
    </lineage>
</organism>
<gene>
    <name evidence="18" type="ORF">K402DRAFT_389799</name>
</gene>
<name>A0A6G1HCV6_9PEZI</name>
<evidence type="ECO:0000256" key="5">
    <source>
        <dbReference type="ARBA" id="ARBA00022737"/>
    </source>
</evidence>
<accession>A0A6G1HCV6</accession>
<dbReference type="AlphaFoldDB" id="A0A6G1HCV6"/>
<dbReference type="GO" id="GO:0005576">
    <property type="term" value="C:extracellular region"/>
    <property type="evidence" value="ECO:0007669"/>
    <property type="project" value="UniProtKB-SubCell"/>
</dbReference>
<evidence type="ECO:0000313" key="18">
    <source>
        <dbReference type="EMBL" id="KAF1990897.1"/>
    </source>
</evidence>
<evidence type="ECO:0000256" key="6">
    <source>
        <dbReference type="ARBA" id="ARBA00022801"/>
    </source>
</evidence>
<evidence type="ECO:0000313" key="19">
    <source>
        <dbReference type="Proteomes" id="UP000800041"/>
    </source>
</evidence>
<evidence type="ECO:0000256" key="17">
    <source>
        <dbReference type="SAM" id="SignalP"/>
    </source>
</evidence>
<dbReference type="SUPFAM" id="SSF51126">
    <property type="entry name" value="Pectin lyase-like"/>
    <property type="match status" value="1"/>
</dbReference>
<evidence type="ECO:0000256" key="11">
    <source>
        <dbReference type="ARBA" id="ARBA00023316"/>
    </source>
</evidence>
<dbReference type="GO" id="GO:0045490">
    <property type="term" value="P:pectin catabolic process"/>
    <property type="evidence" value="ECO:0007669"/>
    <property type="project" value="UniProtKB-ARBA"/>
</dbReference>
<evidence type="ECO:0000256" key="1">
    <source>
        <dbReference type="ARBA" id="ARBA00004613"/>
    </source>
</evidence>
<comment type="similarity">
    <text evidence="2 16">Belongs to the glycosyl hydrolase 28 family.</text>
</comment>
<dbReference type="PANTHER" id="PTHR31736">
    <property type="match status" value="1"/>
</dbReference>
<keyword evidence="8" id="KW-0325">Glycoprotein</keyword>
<evidence type="ECO:0000256" key="16">
    <source>
        <dbReference type="RuleBase" id="RU361169"/>
    </source>
</evidence>